<dbReference type="SUPFAM" id="SSF57903">
    <property type="entry name" value="FYVE/PHD zinc finger"/>
    <property type="match status" value="1"/>
</dbReference>
<keyword evidence="4" id="KW-0862">Zinc</keyword>
<dbReference type="InterPro" id="IPR039417">
    <property type="entry name" value="Peptidase_C1A_papain-like"/>
</dbReference>
<dbReference type="InterPro" id="IPR000668">
    <property type="entry name" value="Peptidase_C1A_C"/>
</dbReference>
<dbReference type="GO" id="GO:0006508">
    <property type="term" value="P:proteolysis"/>
    <property type="evidence" value="ECO:0007669"/>
    <property type="project" value="InterPro"/>
</dbReference>
<feature type="domain" description="HTH myb-type" evidence="11">
    <location>
        <begin position="650"/>
        <end position="712"/>
    </location>
</feature>
<keyword evidence="6" id="KW-0325">Glycoprotein</keyword>
<evidence type="ECO:0000256" key="5">
    <source>
        <dbReference type="ARBA" id="ARBA00023157"/>
    </source>
</evidence>
<dbReference type="Pfam" id="PF08246">
    <property type="entry name" value="Inhibitor_I29"/>
    <property type="match status" value="1"/>
</dbReference>
<dbReference type="PROSITE" id="PS51294">
    <property type="entry name" value="HTH_MYB"/>
    <property type="match status" value="1"/>
</dbReference>
<organism evidence="12 13">
    <name type="scientific">Populus alba x Populus x berolinensis</name>
    <dbReference type="NCBI Taxonomy" id="444605"/>
    <lineage>
        <taxon>Eukaryota</taxon>
        <taxon>Viridiplantae</taxon>
        <taxon>Streptophyta</taxon>
        <taxon>Embryophyta</taxon>
        <taxon>Tracheophyta</taxon>
        <taxon>Spermatophyta</taxon>
        <taxon>Magnoliopsida</taxon>
        <taxon>eudicotyledons</taxon>
        <taxon>Gunneridae</taxon>
        <taxon>Pentapetalae</taxon>
        <taxon>rosids</taxon>
        <taxon>fabids</taxon>
        <taxon>Malpighiales</taxon>
        <taxon>Salicaceae</taxon>
        <taxon>Saliceae</taxon>
        <taxon>Populus</taxon>
    </lineage>
</organism>
<keyword evidence="2" id="KW-0479">Metal-binding</keyword>
<dbReference type="GO" id="GO:0008270">
    <property type="term" value="F:zinc ion binding"/>
    <property type="evidence" value="ECO:0007669"/>
    <property type="project" value="UniProtKB-KW"/>
</dbReference>
<dbReference type="PROSITE" id="PS50090">
    <property type="entry name" value="MYB_LIKE"/>
    <property type="match status" value="1"/>
</dbReference>
<evidence type="ECO:0000256" key="4">
    <source>
        <dbReference type="ARBA" id="ARBA00022833"/>
    </source>
</evidence>
<dbReference type="InterPro" id="IPR009057">
    <property type="entry name" value="Homeodomain-like_sf"/>
</dbReference>
<dbReference type="Gene3D" id="3.90.70.10">
    <property type="entry name" value="Cysteine proteinases"/>
    <property type="match status" value="1"/>
</dbReference>
<evidence type="ECO:0008006" key="14">
    <source>
        <dbReference type="Google" id="ProtNLM"/>
    </source>
</evidence>
<evidence type="ECO:0000256" key="6">
    <source>
        <dbReference type="ARBA" id="ARBA00023180"/>
    </source>
</evidence>
<dbReference type="AlphaFoldDB" id="A0AAD6RAY7"/>
<feature type="compositionally biased region" description="Basic and acidic residues" evidence="8">
    <location>
        <begin position="399"/>
        <end position="421"/>
    </location>
</feature>
<protein>
    <recommendedName>
        <fullName evidence="14">Myb-like domain-containing protein</fullName>
    </recommendedName>
</protein>
<dbReference type="InterPro" id="IPR013083">
    <property type="entry name" value="Znf_RING/FYVE/PHD"/>
</dbReference>
<keyword evidence="13" id="KW-1185">Reference proteome</keyword>
<dbReference type="CDD" id="cd11660">
    <property type="entry name" value="SANT_TRF"/>
    <property type="match status" value="1"/>
</dbReference>
<dbReference type="Gene3D" id="1.10.10.60">
    <property type="entry name" value="Homeodomain-like"/>
    <property type="match status" value="1"/>
</dbReference>
<evidence type="ECO:0000256" key="9">
    <source>
        <dbReference type="SAM" id="SignalP"/>
    </source>
</evidence>
<keyword evidence="9" id="KW-0732">Signal</keyword>
<dbReference type="InterPro" id="IPR001005">
    <property type="entry name" value="SANT/Myb"/>
</dbReference>
<keyword evidence="5" id="KW-1015">Disulfide bond</keyword>
<dbReference type="InterPro" id="IPR001965">
    <property type="entry name" value="Znf_PHD"/>
</dbReference>
<dbReference type="Gene3D" id="3.30.40.10">
    <property type="entry name" value="Zinc/RING finger domain, C3HC4 (zinc finger)"/>
    <property type="match status" value="1"/>
</dbReference>
<dbReference type="InterPro" id="IPR011011">
    <property type="entry name" value="Znf_FYVE_PHD"/>
</dbReference>
<feature type="region of interest" description="Disordered" evidence="8">
    <location>
        <begin position="446"/>
        <end position="581"/>
    </location>
</feature>
<evidence type="ECO:0000313" key="13">
    <source>
        <dbReference type="Proteomes" id="UP001164929"/>
    </source>
</evidence>
<evidence type="ECO:0000259" key="11">
    <source>
        <dbReference type="PROSITE" id="PS51294"/>
    </source>
</evidence>
<evidence type="ECO:0000256" key="8">
    <source>
        <dbReference type="SAM" id="MobiDB-lite"/>
    </source>
</evidence>
<evidence type="ECO:0000313" key="12">
    <source>
        <dbReference type="EMBL" id="KAJ7005584.1"/>
    </source>
</evidence>
<evidence type="ECO:0000259" key="10">
    <source>
        <dbReference type="PROSITE" id="PS50090"/>
    </source>
</evidence>
<name>A0AAD6RAY7_9ROSI</name>
<dbReference type="EMBL" id="JAQIZT010000002">
    <property type="protein sequence ID" value="KAJ7005584.1"/>
    <property type="molecule type" value="Genomic_DNA"/>
</dbReference>
<accession>A0AAD6RAY7</accession>
<dbReference type="SMART" id="SM00645">
    <property type="entry name" value="Pept_C1"/>
    <property type="match status" value="1"/>
</dbReference>
<feature type="signal peptide" evidence="9">
    <location>
        <begin position="1"/>
        <end position="26"/>
    </location>
</feature>
<dbReference type="PANTHER" id="PTHR47863">
    <property type="entry name" value="RING/FYVE/PHD ZINC FINGER SUPERFAMILY PROTEIN"/>
    <property type="match status" value="1"/>
</dbReference>
<dbReference type="GO" id="GO:0008234">
    <property type="term" value="F:cysteine-type peptidase activity"/>
    <property type="evidence" value="ECO:0007669"/>
    <property type="project" value="InterPro"/>
</dbReference>
<dbReference type="FunFam" id="3.90.70.10:FF:000332">
    <property type="entry name" value="Cathepsin L1"/>
    <property type="match status" value="1"/>
</dbReference>
<dbReference type="InterPro" id="IPR013201">
    <property type="entry name" value="Prot_inhib_I29"/>
</dbReference>
<proteinExistence type="predicted"/>
<feature type="domain" description="Myb-like" evidence="10">
    <location>
        <begin position="650"/>
        <end position="711"/>
    </location>
</feature>
<dbReference type="InterPro" id="IPR017930">
    <property type="entry name" value="Myb_dom"/>
</dbReference>
<feature type="compositionally biased region" description="Basic and acidic residues" evidence="8">
    <location>
        <begin position="457"/>
        <end position="468"/>
    </location>
</feature>
<dbReference type="PROSITE" id="PS00139">
    <property type="entry name" value="THIOL_PROTEASE_CYS"/>
    <property type="match status" value="1"/>
</dbReference>
<reference evidence="12" key="1">
    <citation type="journal article" date="2023" name="Mol. Ecol. Resour.">
        <title>Chromosome-level genome assembly of a triploid poplar Populus alba 'Berolinensis'.</title>
        <authorList>
            <person name="Chen S."/>
            <person name="Yu Y."/>
            <person name="Wang X."/>
            <person name="Wang S."/>
            <person name="Zhang T."/>
            <person name="Zhou Y."/>
            <person name="He R."/>
            <person name="Meng N."/>
            <person name="Wang Y."/>
            <person name="Liu W."/>
            <person name="Liu Z."/>
            <person name="Liu J."/>
            <person name="Guo Q."/>
            <person name="Huang H."/>
            <person name="Sederoff R.R."/>
            <person name="Wang G."/>
            <person name="Qu G."/>
            <person name="Chen S."/>
        </authorList>
    </citation>
    <scope>NUCLEOTIDE SEQUENCE</scope>
    <source>
        <strain evidence="12">SC-2020</strain>
    </source>
</reference>
<gene>
    <name evidence="12" type="ORF">NC653_005029</name>
</gene>
<dbReference type="Pfam" id="PF00249">
    <property type="entry name" value="Myb_DNA-binding"/>
    <property type="match status" value="1"/>
</dbReference>
<feature type="region of interest" description="Disordered" evidence="8">
    <location>
        <begin position="397"/>
        <end position="424"/>
    </location>
</feature>
<feature type="chain" id="PRO_5041902237" description="Myb-like domain-containing protein" evidence="9">
    <location>
        <begin position="27"/>
        <end position="712"/>
    </location>
</feature>
<dbReference type="CDD" id="cd02248">
    <property type="entry name" value="Peptidase_C1A"/>
    <property type="match status" value="1"/>
</dbReference>
<dbReference type="SUPFAM" id="SSF54001">
    <property type="entry name" value="Cysteine proteinases"/>
    <property type="match status" value="1"/>
</dbReference>
<dbReference type="Pfam" id="PF00112">
    <property type="entry name" value="Peptidase_C1"/>
    <property type="match status" value="1"/>
</dbReference>
<feature type="region of interest" description="Disordered" evidence="8">
    <location>
        <begin position="283"/>
        <end position="306"/>
    </location>
</feature>
<evidence type="ECO:0000256" key="7">
    <source>
        <dbReference type="ARBA" id="ARBA00023242"/>
    </source>
</evidence>
<comment type="subcellular location">
    <subcellularLocation>
        <location evidence="1">Nucleus</location>
    </subcellularLocation>
</comment>
<sequence length="712" mass="79768">MALSSLSLMFLLAFSFMSFFAHSGLARDFSIVGYTPEDLTSGDKIIDLFESWISKHGKIYESIEEKWLRFEIFKDNLFHIDETNKKVVNYWLGLNEFADLSHEEFKNKYLGLKVDMSKRREGSQEFNYKDVTSIPKSVDWRKKGAVTDVKNQGSCGSCWAFSTVASVEGINQIVTGNLTSLSEQELVDCDTTNNYGCNGGLMDYAFSYIISNGGLHKEVDYPYIMEEGTCEMRKEESEVVTISGYHDVPQNSEQSLLKALANQPISVAIEASGRDFQFYSGDEANSDEDDANLSEKSSRSDDDVGNSGDWMEVDACLSCNKRGKSKLLVCCVIGCPVSIHEKCANFKLAFDDSGRFCCPYCSYKREVGRAKELFRKAMLAKKALLGFIDPEMVGGEATGGKEKRNGGERAEFDGAENRDALVEDGGDGLKVSDCDRCEVMVDDEMDGALPGAVDGSDNGHKSQEEKIPGIESLEDSISNEIRDERNISETHEFETLEGEEGKQERKKDGRILEGGERAESSKDHYVEKEQKQMQQDGCDDKEQGQCVGEEQVHHDAREANSGGGVAAPKAPHVSDSDNGKSVVLRRRVKHIGKKKIAESLDAKLSKEAPPQPHTIDEKEAKIQKKKVILSKEPRQRLESPKISSNLYLRNEKRQRLNWTADEEDTLKEGVEKFAIPGNKNTPWRKILEFGHRVFDSTRTPTDLKDKWRNMTK</sequence>
<dbReference type="SMART" id="SM00848">
    <property type="entry name" value="Inhibitor_I29"/>
    <property type="match status" value="1"/>
</dbReference>
<dbReference type="GO" id="GO:0005634">
    <property type="term" value="C:nucleus"/>
    <property type="evidence" value="ECO:0007669"/>
    <property type="project" value="UniProtKB-SubCell"/>
</dbReference>
<evidence type="ECO:0000256" key="3">
    <source>
        <dbReference type="ARBA" id="ARBA00022771"/>
    </source>
</evidence>
<dbReference type="SUPFAM" id="SSF46689">
    <property type="entry name" value="Homeodomain-like"/>
    <property type="match status" value="1"/>
</dbReference>
<dbReference type="Proteomes" id="UP001164929">
    <property type="component" value="Chromosome 2"/>
</dbReference>
<keyword evidence="7" id="KW-0539">Nucleus</keyword>
<dbReference type="InterPro" id="IPR000169">
    <property type="entry name" value="Pept_cys_AS"/>
</dbReference>
<feature type="compositionally biased region" description="Basic and acidic residues" evidence="8">
    <location>
        <begin position="480"/>
        <end position="531"/>
    </location>
</feature>
<comment type="caution">
    <text evidence="12">The sequence shown here is derived from an EMBL/GenBank/DDBJ whole genome shotgun (WGS) entry which is preliminary data.</text>
</comment>
<keyword evidence="3" id="KW-0863">Zinc-finger</keyword>
<dbReference type="InterPro" id="IPR038765">
    <property type="entry name" value="Papain-like_cys_pep_sf"/>
</dbReference>
<evidence type="ECO:0000256" key="2">
    <source>
        <dbReference type="ARBA" id="ARBA00022723"/>
    </source>
</evidence>
<evidence type="ECO:0000256" key="1">
    <source>
        <dbReference type="ARBA" id="ARBA00004123"/>
    </source>
</evidence>
<dbReference type="PANTHER" id="PTHR47863:SF5">
    <property type="entry name" value="HOMEODOMAIN-LIKE PROTEIN WITH RING_FYVE_PHD-TYPE ZINC FINGER DOMAIN-CONTAINING PROTEIN-RELATED"/>
    <property type="match status" value="1"/>
</dbReference>
<dbReference type="SMART" id="SM00249">
    <property type="entry name" value="PHD"/>
    <property type="match status" value="1"/>
</dbReference>